<dbReference type="EMBL" id="JAPDGR010001044">
    <property type="protein sequence ID" value="KAJ2985807.1"/>
    <property type="molecule type" value="Genomic_DNA"/>
</dbReference>
<organism evidence="1 2">
    <name type="scientific">Xylaria curta</name>
    <dbReference type="NCBI Taxonomy" id="42375"/>
    <lineage>
        <taxon>Eukaryota</taxon>
        <taxon>Fungi</taxon>
        <taxon>Dikarya</taxon>
        <taxon>Ascomycota</taxon>
        <taxon>Pezizomycotina</taxon>
        <taxon>Sordariomycetes</taxon>
        <taxon>Xylariomycetidae</taxon>
        <taxon>Xylariales</taxon>
        <taxon>Xylariaceae</taxon>
        <taxon>Xylaria</taxon>
    </lineage>
</organism>
<evidence type="ECO:0000313" key="2">
    <source>
        <dbReference type="Proteomes" id="UP001143856"/>
    </source>
</evidence>
<comment type="caution">
    <text evidence="1">The sequence shown here is derived from an EMBL/GenBank/DDBJ whole genome shotgun (WGS) entry which is preliminary data.</text>
</comment>
<sequence>MTVSYYVTGGSSTFVTLFETERPSSSRQASSVMTLNTISTTAARKGGSEDDEPATIAVTTTAFVVGQQPPLTDTIRSQPTVTVSIAPPPPRTSPSSPASTPHTSSRDCIGDEGSVYTDPGTGDKFKISCAIAHQGMDIMNLKAETMEACINLCAKNNRCKGAVWYNVGPQGTDLNYCWLKSGMNGEVRETQDAQSVTLL</sequence>
<evidence type="ECO:0000313" key="1">
    <source>
        <dbReference type="EMBL" id="KAJ2985807.1"/>
    </source>
</evidence>
<accession>A0ACC1P494</accession>
<proteinExistence type="predicted"/>
<protein>
    <submittedName>
        <fullName evidence="1">Uncharacterized protein</fullName>
    </submittedName>
</protein>
<name>A0ACC1P494_9PEZI</name>
<gene>
    <name evidence="1" type="ORF">NUW58_g5338</name>
</gene>
<reference evidence="1" key="1">
    <citation type="submission" date="2022-10" db="EMBL/GenBank/DDBJ databases">
        <title>Genome Sequence of Xylaria curta.</title>
        <authorList>
            <person name="Buettner E."/>
        </authorList>
    </citation>
    <scope>NUCLEOTIDE SEQUENCE</scope>
    <source>
        <strain evidence="1">Babe10</strain>
    </source>
</reference>
<keyword evidence="2" id="KW-1185">Reference proteome</keyword>
<dbReference type="Proteomes" id="UP001143856">
    <property type="component" value="Unassembled WGS sequence"/>
</dbReference>